<organism evidence="3 4">
    <name type="scientific">Archangium lansingense</name>
    <dbReference type="NCBI Taxonomy" id="2995310"/>
    <lineage>
        <taxon>Bacteria</taxon>
        <taxon>Pseudomonadati</taxon>
        <taxon>Myxococcota</taxon>
        <taxon>Myxococcia</taxon>
        <taxon>Myxococcales</taxon>
        <taxon>Cystobacterineae</taxon>
        <taxon>Archangiaceae</taxon>
        <taxon>Archangium</taxon>
    </lineage>
</organism>
<feature type="chain" id="PRO_5047137015" description="DUF2380 domain-containing protein" evidence="2">
    <location>
        <begin position="19"/>
        <end position="185"/>
    </location>
</feature>
<sequence>MLLTALTLLLLSADPVSASPSAATASSLAVVSTAAPGLEKVALEAGRTLGTRLEVPYVDLGSYLKSRGEGCQKDPRCLLAAPGLSASTRLLHLSLRSISPGRLAVDLRLIDLRTRKVLGRSASVVEAGGLSAWVEQSSTRLISRADPYAKDPPRSPFAVKPAAEAPSASQPPAGVALPRPAPEAK</sequence>
<evidence type="ECO:0000313" key="4">
    <source>
        <dbReference type="Proteomes" id="UP001207654"/>
    </source>
</evidence>
<feature type="region of interest" description="Disordered" evidence="1">
    <location>
        <begin position="144"/>
        <end position="185"/>
    </location>
</feature>
<keyword evidence="2" id="KW-0732">Signal</keyword>
<name>A0ABT4AA81_9BACT</name>
<reference evidence="3 4" key="1">
    <citation type="submission" date="2022-11" db="EMBL/GenBank/DDBJ databases">
        <title>Minimal conservation of predation-associated metabolite biosynthetic gene clusters underscores biosynthetic potential of Myxococcota including descriptions for ten novel species: Archangium lansinium sp. nov., Myxococcus landrumus sp. nov., Nannocystis bai.</title>
        <authorList>
            <person name="Ahearne A."/>
            <person name="Stevens C."/>
            <person name="Phillips K."/>
        </authorList>
    </citation>
    <scope>NUCLEOTIDE SEQUENCE [LARGE SCALE GENOMIC DNA]</scope>
    <source>
        <strain evidence="3 4">MIWBW</strain>
    </source>
</reference>
<gene>
    <name evidence="3" type="ORF">OV287_28765</name>
</gene>
<dbReference type="Proteomes" id="UP001207654">
    <property type="component" value="Unassembled WGS sequence"/>
</dbReference>
<feature type="compositionally biased region" description="Low complexity" evidence="1">
    <location>
        <begin position="161"/>
        <end position="173"/>
    </location>
</feature>
<dbReference type="EMBL" id="JAPNKA010000001">
    <property type="protein sequence ID" value="MCY1078476.1"/>
    <property type="molecule type" value="Genomic_DNA"/>
</dbReference>
<evidence type="ECO:0008006" key="5">
    <source>
        <dbReference type="Google" id="ProtNLM"/>
    </source>
</evidence>
<dbReference type="RefSeq" id="WP_267537255.1">
    <property type="nucleotide sequence ID" value="NZ_JAPNKA010000001.1"/>
</dbReference>
<keyword evidence="4" id="KW-1185">Reference proteome</keyword>
<evidence type="ECO:0000256" key="1">
    <source>
        <dbReference type="SAM" id="MobiDB-lite"/>
    </source>
</evidence>
<evidence type="ECO:0000256" key="2">
    <source>
        <dbReference type="SAM" id="SignalP"/>
    </source>
</evidence>
<protein>
    <recommendedName>
        <fullName evidence="5">DUF2380 domain-containing protein</fullName>
    </recommendedName>
</protein>
<comment type="caution">
    <text evidence="3">The sequence shown here is derived from an EMBL/GenBank/DDBJ whole genome shotgun (WGS) entry which is preliminary data.</text>
</comment>
<accession>A0ABT4AA81</accession>
<proteinExistence type="predicted"/>
<feature type="signal peptide" evidence="2">
    <location>
        <begin position="1"/>
        <end position="18"/>
    </location>
</feature>
<evidence type="ECO:0000313" key="3">
    <source>
        <dbReference type="EMBL" id="MCY1078476.1"/>
    </source>
</evidence>